<reference evidence="2" key="1">
    <citation type="journal article" date="2019" name="bioRxiv">
        <title>The Genome of the Zebra Mussel, Dreissena polymorpha: A Resource for Invasive Species Research.</title>
        <authorList>
            <person name="McCartney M.A."/>
            <person name="Auch B."/>
            <person name="Kono T."/>
            <person name="Mallez S."/>
            <person name="Zhang Y."/>
            <person name="Obille A."/>
            <person name="Becker A."/>
            <person name="Abrahante J.E."/>
            <person name="Garbe J."/>
            <person name="Badalamenti J.P."/>
            <person name="Herman A."/>
            <person name="Mangelson H."/>
            <person name="Liachko I."/>
            <person name="Sullivan S."/>
            <person name="Sone E.D."/>
            <person name="Koren S."/>
            <person name="Silverstein K.A.T."/>
            <person name="Beckman K.B."/>
            <person name="Gohl D.M."/>
        </authorList>
    </citation>
    <scope>NUCLEOTIDE SEQUENCE</scope>
    <source>
        <strain evidence="2">Duluth1</strain>
        <tissue evidence="2">Whole animal</tissue>
    </source>
</reference>
<dbReference type="AlphaFoldDB" id="A0A9D4I1E2"/>
<evidence type="ECO:0000256" key="1">
    <source>
        <dbReference type="SAM" id="MobiDB-lite"/>
    </source>
</evidence>
<accession>A0A9D4I1E2</accession>
<keyword evidence="3" id="KW-1185">Reference proteome</keyword>
<organism evidence="2 3">
    <name type="scientific">Dreissena polymorpha</name>
    <name type="common">Zebra mussel</name>
    <name type="synonym">Mytilus polymorpha</name>
    <dbReference type="NCBI Taxonomy" id="45954"/>
    <lineage>
        <taxon>Eukaryota</taxon>
        <taxon>Metazoa</taxon>
        <taxon>Spiralia</taxon>
        <taxon>Lophotrochozoa</taxon>
        <taxon>Mollusca</taxon>
        <taxon>Bivalvia</taxon>
        <taxon>Autobranchia</taxon>
        <taxon>Heteroconchia</taxon>
        <taxon>Euheterodonta</taxon>
        <taxon>Imparidentia</taxon>
        <taxon>Neoheterodontei</taxon>
        <taxon>Myida</taxon>
        <taxon>Dreissenoidea</taxon>
        <taxon>Dreissenidae</taxon>
        <taxon>Dreissena</taxon>
    </lineage>
</organism>
<dbReference type="Proteomes" id="UP000828390">
    <property type="component" value="Unassembled WGS sequence"/>
</dbReference>
<reference evidence="2" key="2">
    <citation type="submission" date="2020-11" db="EMBL/GenBank/DDBJ databases">
        <authorList>
            <person name="McCartney M.A."/>
            <person name="Auch B."/>
            <person name="Kono T."/>
            <person name="Mallez S."/>
            <person name="Becker A."/>
            <person name="Gohl D.M."/>
            <person name="Silverstein K.A.T."/>
            <person name="Koren S."/>
            <person name="Bechman K.B."/>
            <person name="Herman A."/>
            <person name="Abrahante J.E."/>
            <person name="Garbe J."/>
        </authorList>
    </citation>
    <scope>NUCLEOTIDE SEQUENCE</scope>
    <source>
        <strain evidence="2">Duluth1</strain>
        <tissue evidence="2">Whole animal</tissue>
    </source>
</reference>
<gene>
    <name evidence="2" type="ORF">DPMN_047342</name>
</gene>
<feature type="region of interest" description="Disordered" evidence="1">
    <location>
        <begin position="100"/>
        <end position="122"/>
    </location>
</feature>
<dbReference type="EMBL" id="JAIWYP010000011">
    <property type="protein sequence ID" value="KAH3740633.1"/>
    <property type="molecule type" value="Genomic_DNA"/>
</dbReference>
<feature type="compositionally biased region" description="Polar residues" evidence="1">
    <location>
        <begin position="104"/>
        <end position="113"/>
    </location>
</feature>
<proteinExistence type="predicted"/>
<protein>
    <submittedName>
        <fullName evidence="2">Uncharacterized protein</fullName>
    </submittedName>
</protein>
<comment type="caution">
    <text evidence="2">The sequence shown here is derived from an EMBL/GenBank/DDBJ whole genome shotgun (WGS) entry which is preliminary data.</text>
</comment>
<evidence type="ECO:0000313" key="2">
    <source>
        <dbReference type="EMBL" id="KAH3740633.1"/>
    </source>
</evidence>
<sequence>MSIHTTTSIGPLPLPSYFQKKLSSPQCPYTPPQASDHYPYRVTFKRNYHHHNVHTHHNKHRTITPTELLSYETIITTISIHTTTSIGPLPLPSYFQMKLPSPQSPYTPQQASDHNPYRVTFK</sequence>
<name>A0A9D4I1E2_DREPO</name>
<evidence type="ECO:0000313" key="3">
    <source>
        <dbReference type="Proteomes" id="UP000828390"/>
    </source>
</evidence>